<keyword evidence="6" id="KW-0472">Membrane</keyword>
<evidence type="ECO:0000256" key="5">
    <source>
        <dbReference type="ARBA" id="ARBA00022840"/>
    </source>
</evidence>
<feature type="region of interest" description="Disordered" evidence="7">
    <location>
        <begin position="1"/>
        <end position="29"/>
    </location>
</feature>
<keyword evidence="4" id="KW-0547">Nucleotide-binding</keyword>
<reference evidence="9 10" key="1">
    <citation type="journal article" date="2021" name="Arch. Microbiol.">
        <title>Myceligenerans indicum sp. nov., an actinobacterium isolated from mangrove sediment of Sundarbans, India.</title>
        <authorList>
            <person name="Asha K."/>
            <person name="Bhadury P."/>
        </authorList>
    </citation>
    <scope>NUCLEOTIDE SEQUENCE [LARGE SCALE GENOMIC DNA]</scope>
    <source>
        <strain evidence="9 10">I2</strain>
    </source>
</reference>
<dbReference type="PROSITE" id="PS50893">
    <property type="entry name" value="ABC_TRANSPORTER_2"/>
    <property type="match status" value="1"/>
</dbReference>
<evidence type="ECO:0000259" key="8">
    <source>
        <dbReference type="PROSITE" id="PS50893"/>
    </source>
</evidence>
<evidence type="ECO:0000256" key="6">
    <source>
        <dbReference type="ARBA" id="ARBA00023136"/>
    </source>
</evidence>
<evidence type="ECO:0000256" key="4">
    <source>
        <dbReference type="ARBA" id="ARBA00022741"/>
    </source>
</evidence>
<feature type="region of interest" description="Disordered" evidence="7">
    <location>
        <begin position="84"/>
        <end position="114"/>
    </location>
</feature>
<comment type="caution">
    <text evidence="9">The sequence shown here is derived from an EMBL/GenBank/DDBJ whole genome shotgun (WGS) entry which is preliminary data.</text>
</comment>
<dbReference type="PROSITE" id="PS00211">
    <property type="entry name" value="ABC_TRANSPORTER_1"/>
    <property type="match status" value="1"/>
</dbReference>
<keyword evidence="2" id="KW-0813">Transport</keyword>
<dbReference type="CDD" id="cd03262">
    <property type="entry name" value="ABC_HisP_GlnQ"/>
    <property type="match status" value="1"/>
</dbReference>
<dbReference type="InterPro" id="IPR003593">
    <property type="entry name" value="AAA+_ATPase"/>
</dbReference>
<accession>A0ABS1LIN6</accession>
<keyword evidence="10" id="KW-1185">Reference proteome</keyword>
<organism evidence="9 10">
    <name type="scientific">Myceligenerans indicum</name>
    <dbReference type="NCBI Taxonomy" id="2593663"/>
    <lineage>
        <taxon>Bacteria</taxon>
        <taxon>Bacillati</taxon>
        <taxon>Actinomycetota</taxon>
        <taxon>Actinomycetes</taxon>
        <taxon>Micrococcales</taxon>
        <taxon>Promicromonosporaceae</taxon>
        <taxon>Myceligenerans</taxon>
    </lineage>
</organism>
<keyword evidence="3" id="KW-1003">Cell membrane</keyword>
<dbReference type="EMBL" id="JABBYC010000008">
    <property type="protein sequence ID" value="MBL0886094.1"/>
    <property type="molecule type" value="Genomic_DNA"/>
</dbReference>
<dbReference type="InterPro" id="IPR003439">
    <property type="entry name" value="ABC_transporter-like_ATP-bd"/>
</dbReference>
<dbReference type="PANTHER" id="PTHR43166">
    <property type="entry name" value="AMINO ACID IMPORT ATP-BINDING PROTEIN"/>
    <property type="match status" value="1"/>
</dbReference>
<feature type="domain" description="ABC transporter" evidence="8">
    <location>
        <begin position="31"/>
        <end position="287"/>
    </location>
</feature>
<sequence>MSPTEGAGTEPNGTPDVLEPGGGARPGTPLLTVRGLHKSFGDNSVLRGIDLDVRRGSVTALIGPSGSGKTTLLRSLNGLSIPDAGRITAAPSAHPSGDPGTKTEGGDAPLTLDFSRKTTKRQRFALRDRSAMVFQQHNLFPHRTVLQNVIEGPVQVQRVARADAVERATELLERVGLGEKRDAYPHELSGGQQQRVGIVRALALRPELLLFDEPTSALDPELVGEVLTVMKELADEGWTMVVVTHELQFARAVADEVLFLDGGHVVERGAPRQLFREPREERTRQFLHRLLHPME</sequence>
<dbReference type="InterPro" id="IPR017871">
    <property type="entry name" value="ABC_transporter-like_CS"/>
</dbReference>
<dbReference type="InterPro" id="IPR050086">
    <property type="entry name" value="MetN_ABC_transporter-like"/>
</dbReference>
<evidence type="ECO:0000313" key="9">
    <source>
        <dbReference type="EMBL" id="MBL0886094.1"/>
    </source>
</evidence>
<dbReference type="Pfam" id="PF00005">
    <property type="entry name" value="ABC_tran"/>
    <property type="match status" value="1"/>
</dbReference>
<dbReference type="PIRSF" id="PIRSF039085">
    <property type="entry name" value="ABC_ATPase_HisP"/>
    <property type="match status" value="1"/>
</dbReference>
<evidence type="ECO:0000256" key="7">
    <source>
        <dbReference type="SAM" id="MobiDB-lite"/>
    </source>
</evidence>
<dbReference type="InterPro" id="IPR027417">
    <property type="entry name" value="P-loop_NTPase"/>
</dbReference>
<dbReference type="Gene3D" id="3.40.50.300">
    <property type="entry name" value="P-loop containing nucleotide triphosphate hydrolases"/>
    <property type="match status" value="1"/>
</dbReference>
<dbReference type="Proteomes" id="UP000675409">
    <property type="component" value="Unassembled WGS sequence"/>
</dbReference>
<dbReference type="GO" id="GO:0005524">
    <property type="term" value="F:ATP binding"/>
    <property type="evidence" value="ECO:0007669"/>
    <property type="project" value="UniProtKB-KW"/>
</dbReference>
<keyword evidence="5 9" id="KW-0067">ATP-binding</keyword>
<dbReference type="SMART" id="SM00382">
    <property type="entry name" value="AAA"/>
    <property type="match status" value="1"/>
</dbReference>
<gene>
    <name evidence="9" type="ORF">HGK34_07380</name>
</gene>
<evidence type="ECO:0000256" key="2">
    <source>
        <dbReference type="ARBA" id="ARBA00022448"/>
    </source>
</evidence>
<evidence type="ECO:0000313" key="10">
    <source>
        <dbReference type="Proteomes" id="UP000675409"/>
    </source>
</evidence>
<protein>
    <submittedName>
        <fullName evidence="9">Amino acid ABC transporter ATP-binding protein</fullName>
    </submittedName>
</protein>
<dbReference type="SUPFAM" id="SSF52540">
    <property type="entry name" value="P-loop containing nucleoside triphosphate hydrolases"/>
    <property type="match status" value="1"/>
</dbReference>
<dbReference type="RefSeq" id="WP_280517869.1">
    <property type="nucleotide sequence ID" value="NZ_JABBYC010000008.1"/>
</dbReference>
<evidence type="ECO:0000256" key="1">
    <source>
        <dbReference type="ARBA" id="ARBA00004202"/>
    </source>
</evidence>
<name>A0ABS1LIN6_9MICO</name>
<evidence type="ECO:0000256" key="3">
    <source>
        <dbReference type="ARBA" id="ARBA00022475"/>
    </source>
</evidence>
<comment type="subcellular location">
    <subcellularLocation>
        <location evidence="1">Cell membrane</location>
        <topology evidence="1">Peripheral membrane protein</topology>
    </subcellularLocation>
</comment>
<proteinExistence type="predicted"/>
<dbReference type="PANTHER" id="PTHR43166:SF35">
    <property type="entry name" value="L-CYSTINE IMPORT ATP-BINDING PROTEIN TCYN"/>
    <property type="match status" value="1"/>
</dbReference>
<dbReference type="InterPro" id="IPR030679">
    <property type="entry name" value="ABC_ATPase_HisP-typ"/>
</dbReference>